<feature type="compositionally biased region" description="Low complexity" evidence="1">
    <location>
        <begin position="405"/>
        <end position="431"/>
    </location>
</feature>
<feature type="region of interest" description="Disordered" evidence="1">
    <location>
        <begin position="1"/>
        <end position="86"/>
    </location>
</feature>
<feature type="compositionally biased region" description="Low complexity" evidence="1">
    <location>
        <begin position="736"/>
        <end position="745"/>
    </location>
</feature>
<feature type="domain" description="DUF4745" evidence="2">
    <location>
        <begin position="80"/>
        <end position="194"/>
    </location>
</feature>
<evidence type="ECO:0000259" key="2">
    <source>
        <dbReference type="Pfam" id="PF15923"/>
    </source>
</evidence>
<feature type="region of interest" description="Disordered" evidence="1">
    <location>
        <begin position="461"/>
        <end position="611"/>
    </location>
</feature>
<dbReference type="Proteomes" id="UP001292094">
    <property type="component" value="Unassembled WGS sequence"/>
</dbReference>
<name>A0AAE1ULI7_9EUCA</name>
<feature type="compositionally biased region" description="Gly residues" evidence="1">
    <location>
        <begin position="375"/>
        <end position="404"/>
    </location>
</feature>
<sequence>MRRSGPVGGGGGGGSGGVGAGVGGFSKPPPAPLTHGSTGRVRLHTPELNGTLSKDRFGSPREQSPSLVVSPSHPGSREKSPNPASQDLHDCSMCLSAYIQSLNTVCGTACRLSQCLSQASGGEAAREAAEGWEWVARAVGVASAAVKTQSLVLLQDAQSRQQDSPDVTRRHHLHRVSQAMLTSFLGLQYQFSALVVERFTPLLQALRDDLPTPTSVPTPVPASGHFSNKGAGGTGGPGLLESPNKDDGKNPSRHPSGNHPRPNPSAWSSPMGPTSYNVGPVGGYGGGGGYIPYSPANTLSPGACYNFYGQQSGAGVAAGAGWGSEATYRRWSMGGPTVGDGWDGRGGGVGGTGGGLGPFSLIANRRWSVPEASEGGEGTGAGTGGTGELYGALGGEGWGGGSSPGWGSRSSGLHLPSRDSSVTRSPSHSPSLTPDPSRQGSFISNEELEEVIDLLSLPLSPLEIGGKEGEGGEGMGRRSGGGCGVNKGGPVSPLALSPSHHHNPPIAQLFEEAGKQQQLSQPPQPPVKPLQPPATQHQHQQPPPPQQQPHQQQKQQQQQPFQDMQYHHQQTQQQPPAPPQQFQDLHYHSQPPPQPSSSQQPQFNKASTTSRQSLGEIVVEAPECDSQVSTPIWPPSGIAPGVTLTECSSAEEKADLLPWTDGVGCERRSNVSAAARDSATRASWPATATLLWAGLDSLLGGGSEEEGDDGGAGEDRRSANAAMVAATQYRRHSTDTTHLLATHPPTHLPKTRSSDNITAGTTTNHSNGGGGTEVRRRGGGAGSSTPSSCLDTNLQQLLLLNSLLPSSNSSSSPPPPPPPPPPCTSTSQYSLFSPTS</sequence>
<feature type="compositionally biased region" description="Polar residues" evidence="1">
    <location>
        <begin position="432"/>
        <end position="441"/>
    </location>
</feature>
<dbReference type="InterPro" id="IPR031813">
    <property type="entry name" value="DUF4745"/>
</dbReference>
<proteinExistence type="predicted"/>
<comment type="caution">
    <text evidence="3">The sequence shown here is derived from an EMBL/GenBank/DDBJ whole genome shotgun (WGS) entry which is preliminary data.</text>
</comment>
<feature type="compositionally biased region" description="Gly residues" evidence="1">
    <location>
        <begin position="472"/>
        <end position="487"/>
    </location>
</feature>
<protein>
    <recommendedName>
        <fullName evidence="2">DUF4745 domain-containing protein</fullName>
    </recommendedName>
</protein>
<evidence type="ECO:0000313" key="4">
    <source>
        <dbReference type="Proteomes" id="UP001292094"/>
    </source>
</evidence>
<evidence type="ECO:0000256" key="1">
    <source>
        <dbReference type="SAM" id="MobiDB-lite"/>
    </source>
</evidence>
<feature type="compositionally biased region" description="Low complexity" evidence="1">
    <location>
        <begin position="793"/>
        <end position="811"/>
    </location>
</feature>
<feature type="compositionally biased region" description="Gly residues" evidence="1">
    <location>
        <begin position="1"/>
        <end position="24"/>
    </location>
</feature>
<feature type="region of interest" description="Disordered" evidence="1">
    <location>
        <begin position="701"/>
        <end position="836"/>
    </location>
</feature>
<accession>A0AAE1ULI7</accession>
<feature type="compositionally biased region" description="Acidic residues" evidence="1">
    <location>
        <begin position="703"/>
        <end position="712"/>
    </location>
</feature>
<dbReference type="EMBL" id="JAWZYT010000313">
    <property type="protein sequence ID" value="KAK4324921.1"/>
    <property type="molecule type" value="Genomic_DNA"/>
</dbReference>
<dbReference type="AlphaFoldDB" id="A0AAE1ULI7"/>
<feature type="compositionally biased region" description="Polar residues" evidence="1">
    <location>
        <begin position="783"/>
        <end position="792"/>
    </location>
</feature>
<feature type="region of interest" description="Disordered" evidence="1">
    <location>
        <begin position="210"/>
        <end position="272"/>
    </location>
</feature>
<evidence type="ECO:0000313" key="3">
    <source>
        <dbReference type="EMBL" id="KAK4324921.1"/>
    </source>
</evidence>
<feature type="compositionally biased region" description="Pro residues" evidence="1">
    <location>
        <begin position="522"/>
        <end position="532"/>
    </location>
</feature>
<feature type="compositionally biased region" description="Polar residues" evidence="1">
    <location>
        <begin position="824"/>
        <end position="836"/>
    </location>
</feature>
<feature type="compositionally biased region" description="Pro residues" evidence="1">
    <location>
        <begin position="812"/>
        <end position="823"/>
    </location>
</feature>
<keyword evidence="4" id="KW-1185">Reference proteome</keyword>
<organism evidence="3 4">
    <name type="scientific">Petrolisthes manimaculis</name>
    <dbReference type="NCBI Taxonomy" id="1843537"/>
    <lineage>
        <taxon>Eukaryota</taxon>
        <taxon>Metazoa</taxon>
        <taxon>Ecdysozoa</taxon>
        <taxon>Arthropoda</taxon>
        <taxon>Crustacea</taxon>
        <taxon>Multicrustacea</taxon>
        <taxon>Malacostraca</taxon>
        <taxon>Eumalacostraca</taxon>
        <taxon>Eucarida</taxon>
        <taxon>Decapoda</taxon>
        <taxon>Pleocyemata</taxon>
        <taxon>Anomura</taxon>
        <taxon>Galatheoidea</taxon>
        <taxon>Porcellanidae</taxon>
        <taxon>Petrolisthes</taxon>
    </lineage>
</organism>
<feature type="compositionally biased region" description="Low complexity" evidence="1">
    <location>
        <begin position="548"/>
        <end position="574"/>
    </location>
</feature>
<dbReference type="Pfam" id="PF15923">
    <property type="entry name" value="DUF4745"/>
    <property type="match status" value="1"/>
</dbReference>
<gene>
    <name evidence="3" type="ORF">Pmani_004458</name>
</gene>
<feature type="region of interest" description="Disordered" evidence="1">
    <location>
        <begin position="371"/>
        <end position="441"/>
    </location>
</feature>
<reference evidence="3" key="1">
    <citation type="submission" date="2023-11" db="EMBL/GenBank/DDBJ databases">
        <title>Genome assemblies of two species of porcelain crab, Petrolisthes cinctipes and Petrolisthes manimaculis (Anomura: Porcellanidae).</title>
        <authorList>
            <person name="Angst P."/>
        </authorList>
    </citation>
    <scope>NUCLEOTIDE SEQUENCE</scope>
    <source>
        <strain evidence="3">PB745_02</strain>
        <tissue evidence="3">Gill</tissue>
    </source>
</reference>